<keyword evidence="12" id="KW-1185">Reference proteome</keyword>
<reference evidence="11 12" key="1">
    <citation type="journal article" date="2018" name="MBio">
        <title>Comparative Genomics Reveals the Core Gene Toolbox for the Fungus-Insect Symbiosis.</title>
        <authorList>
            <person name="Wang Y."/>
            <person name="Stata M."/>
            <person name="Wang W."/>
            <person name="Stajich J.E."/>
            <person name="White M.M."/>
            <person name="Moncalvo J.M."/>
        </authorList>
    </citation>
    <scope>NUCLEOTIDE SEQUENCE [LARGE SCALE GENOMIC DNA]</scope>
    <source>
        <strain evidence="11 12">AUS-77-4</strain>
    </source>
</reference>
<keyword evidence="9" id="KW-0325">Glycoprotein</keyword>
<dbReference type="GO" id="GO:0043332">
    <property type="term" value="C:mating projection tip"/>
    <property type="evidence" value="ECO:0007669"/>
    <property type="project" value="UniProtKB-UniRule"/>
</dbReference>
<feature type="transmembrane region" description="Helical" evidence="10">
    <location>
        <begin position="285"/>
        <end position="310"/>
    </location>
</feature>
<feature type="transmembrane region" description="Helical" evidence="10">
    <location>
        <begin position="481"/>
        <end position="502"/>
    </location>
</feature>
<evidence type="ECO:0000256" key="9">
    <source>
        <dbReference type="ARBA" id="ARBA00023180"/>
    </source>
</evidence>
<keyword evidence="6 10" id="KW-0184">Conjugation</keyword>
<comment type="subcellular location">
    <subcellularLocation>
        <location evidence="3">Cell envelope</location>
    </subcellularLocation>
    <subcellularLocation>
        <location evidence="10">Cell membrane</location>
        <topology evidence="10">Multi-pass membrane protein</topology>
    </subcellularLocation>
    <subcellularLocation>
        <location evidence="2">Endomembrane system</location>
        <topology evidence="2">Multi-pass membrane protein</topology>
    </subcellularLocation>
</comment>
<feature type="transmembrane region" description="Helical" evidence="10">
    <location>
        <begin position="706"/>
        <end position="725"/>
    </location>
</feature>
<dbReference type="PANTHER" id="PTHR31030">
    <property type="entry name" value="PLASMA MEMBRANE FUSION PROTEIN PRM1"/>
    <property type="match status" value="1"/>
</dbReference>
<keyword evidence="8 10" id="KW-0472">Membrane</keyword>
<dbReference type="STRING" id="61424.A0A2T9Z4I4"/>
<accession>A0A2T9Z4I4</accession>
<dbReference type="GO" id="GO:0032220">
    <property type="term" value="P:plasma membrane fusion involved in cytogamy"/>
    <property type="evidence" value="ECO:0007669"/>
    <property type="project" value="TreeGrafter"/>
</dbReference>
<evidence type="ECO:0000313" key="11">
    <source>
        <dbReference type="EMBL" id="PVU99492.1"/>
    </source>
</evidence>
<sequence length="731" mass="81307">MVSTTTELNTPTFLKNRQQAISIPVSRKKSCIIKVLDSYMDNPVSTQTSTFEFVIEGTCQQVEESVSKLMNIPSIAIYNIGKGAESVVNIALDGFKKSIILGSELTSGMIEMMIKFYAGTSICLVHAAVQSSLSTLANSAEELENLANSAINVVIKDVQSAAGAITSGLESATNGVTSLLNNIGGGINIPKVNINNTFSSQNITVTIPDGWINELQSFENNFPTEDQIYSTISKFLNLPAQKLSDQINTTIGKYSISNNTFPSPPNITICSPEFPRELSSLFNRFLTIAYVGLWTLILAFIIALLVCLFLKNKGFRAEMRNIGLFKTRVLKYTNTHDLFPNNQSYYANSEYQASVLQFKKSTTSKKRSGILLCKSPTKRKSSAKKEYKSNFMNLTDLTNTGLNPNIPDLSNPDYLTGEQENNFIWGNKNIKNDQDIDEFDVDILDIYYLKNSWVLRMGEKCIKCFLVSEKQKFISRWFLHYIYHPGLIAFFATGFITSMLSYTQIRLVNTAQNKIIFSIANKLDGLIESSYDGILSNSSNFEQNYISNINNEINSFEGVINKTLSTLEIYGPQSVNSTLNSVVEGYTNAISTALNNTFLKDPVLAYVNCTITKQINNVQNVLTAINIPASGINLPRITEPIEFPEIDIFELAVRNTLGIMKTVSIGREIEDSDRNTKGVDGYTGGLVLKVSRAILDFLYAELTTSLYMMAPWTILVFLGLTRVVVLELRYV</sequence>
<protein>
    <recommendedName>
        <fullName evidence="10">Plasma membrane fusion protein PRM1</fullName>
    </recommendedName>
</protein>
<gene>
    <name evidence="11" type="ORF">BB559_000659</name>
</gene>
<keyword evidence="5 10" id="KW-0812">Transmembrane</keyword>
<keyword evidence="10" id="KW-1003">Cell membrane</keyword>
<evidence type="ECO:0000256" key="2">
    <source>
        <dbReference type="ARBA" id="ARBA00004127"/>
    </source>
</evidence>
<evidence type="ECO:0000256" key="5">
    <source>
        <dbReference type="ARBA" id="ARBA00022692"/>
    </source>
</evidence>
<evidence type="ECO:0000256" key="4">
    <source>
        <dbReference type="ARBA" id="ARBA00010780"/>
    </source>
</evidence>
<evidence type="ECO:0000256" key="6">
    <source>
        <dbReference type="ARBA" id="ARBA00022971"/>
    </source>
</evidence>
<keyword evidence="7 10" id="KW-1133">Transmembrane helix</keyword>
<evidence type="ECO:0000256" key="7">
    <source>
        <dbReference type="ARBA" id="ARBA00022989"/>
    </source>
</evidence>
<proteinExistence type="inferred from homology"/>
<dbReference type="AlphaFoldDB" id="A0A2T9Z4I4"/>
<evidence type="ECO:0000256" key="3">
    <source>
        <dbReference type="ARBA" id="ARBA00004196"/>
    </source>
</evidence>
<dbReference type="EMBL" id="MBFT01000033">
    <property type="protein sequence ID" value="PVU99492.1"/>
    <property type="molecule type" value="Genomic_DNA"/>
</dbReference>
<dbReference type="OrthoDB" id="10248838at2759"/>
<organism evidence="11 12">
    <name type="scientific">Furculomyces boomerangus</name>
    <dbReference type="NCBI Taxonomy" id="61424"/>
    <lineage>
        <taxon>Eukaryota</taxon>
        <taxon>Fungi</taxon>
        <taxon>Fungi incertae sedis</taxon>
        <taxon>Zoopagomycota</taxon>
        <taxon>Kickxellomycotina</taxon>
        <taxon>Harpellomycetes</taxon>
        <taxon>Harpellales</taxon>
        <taxon>Harpellaceae</taxon>
        <taxon>Furculomyces</taxon>
    </lineage>
</organism>
<evidence type="ECO:0000256" key="1">
    <source>
        <dbReference type="ARBA" id="ARBA00002512"/>
    </source>
</evidence>
<evidence type="ECO:0000313" key="12">
    <source>
        <dbReference type="Proteomes" id="UP000245699"/>
    </source>
</evidence>
<comment type="caution">
    <text evidence="10">Lacks conserved residue(s) required for the propagation of feature annotation.</text>
</comment>
<dbReference type="GO" id="GO:0012505">
    <property type="term" value="C:endomembrane system"/>
    <property type="evidence" value="ECO:0007669"/>
    <property type="project" value="UniProtKB-SubCell"/>
</dbReference>
<evidence type="ECO:0000256" key="8">
    <source>
        <dbReference type="ARBA" id="ARBA00023136"/>
    </source>
</evidence>
<comment type="function">
    <text evidence="1 10">Involved in cell fusion during mating by stabilizing the plasma membrane fusion event.</text>
</comment>
<dbReference type="GO" id="GO:0005886">
    <property type="term" value="C:plasma membrane"/>
    <property type="evidence" value="ECO:0007669"/>
    <property type="project" value="UniProtKB-SubCell"/>
</dbReference>
<dbReference type="InterPro" id="IPR026777">
    <property type="entry name" value="PRM1"/>
</dbReference>
<comment type="caution">
    <text evidence="11">The sequence shown here is derived from an EMBL/GenBank/DDBJ whole genome shotgun (WGS) entry which is preliminary data.</text>
</comment>
<name>A0A2T9Z4I4_9FUNG</name>
<dbReference type="Proteomes" id="UP000245699">
    <property type="component" value="Unassembled WGS sequence"/>
</dbReference>
<dbReference type="PANTHER" id="PTHR31030:SF1">
    <property type="entry name" value="PLASMA MEMBRANE FUSION PROTEIN PRM1"/>
    <property type="match status" value="1"/>
</dbReference>
<evidence type="ECO:0000256" key="10">
    <source>
        <dbReference type="RuleBase" id="RU366035"/>
    </source>
</evidence>
<comment type="similarity">
    <text evidence="4 10">Belongs to the PRM1 family.</text>
</comment>